<reference evidence="3 4" key="1">
    <citation type="journal article" date="2015" name="Genome Announc.">
        <title>Expanding the biotechnology potential of lactobacilli through comparative genomics of 213 strains and associated genera.</title>
        <authorList>
            <person name="Sun Z."/>
            <person name="Harris H.M."/>
            <person name="McCann A."/>
            <person name="Guo C."/>
            <person name="Argimon S."/>
            <person name="Zhang W."/>
            <person name="Yang X."/>
            <person name="Jeffery I.B."/>
            <person name="Cooney J.C."/>
            <person name="Kagawa T.F."/>
            <person name="Liu W."/>
            <person name="Song Y."/>
            <person name="Salvetti E."/>
            <person name="Wrobel A."/>
            <person name="Rasinkangas P."/>
            <person name="Parkhill J."/>
            <person name="Rea M.C."/>
            <person name="O'Sullivan O."/>
            <person name="Ritari J."/>
            <person name="Douillard F.P."/>
            <person name="Paul Ross R."/>
            <person name="Yang R."/>
            <person name="Briner A.E."/>
            <person name="Felis G.E."/>
            <person name="de Vos W.M."/>
            <person name="Barrangou R."/>
            <person name="Klaenhammer T.R."/>
            <person name="Caufield P.W."/>
            <person name="Cui Y."/>
            <person name="Zhang H."/>
            <person name="O'Toole P.W."/>
        </authorList>
    </citation>
    <scope>NUCLEOTIDE SEQUENCE [LARGE SCALE GENOMIC DNA]</scope>
    <source>
        <strain evidence="3 4">DSM 23026</strain>
    </source>
</reference>
<feature type="transmembrane region" description="Helical" evidence="1">
    <location>
        <begin position="167"/>
        <end position="194"/>
    </location>
</feature>
<evidence type="ECO:0000313" key="4">
    <source>
        <dbReference type="Proteomes" id="UP000051249"/>
    </source>
</evidence>
<feature type="domain" description="GP-PDE" evidence="2">
    <location>
        <begin position="347"/>
        <end position="576"/>
    </location>
</feature>
<dbReference type="AlphaFoldDB" id="A0A0R2NKS4"/>
<protein>
    <recommendedName>
        <fullName evidence="2">GP-PDE domain-containing protein</fullName>
    </recommendedName>
</protein>
<dbReference type="InterPro" id="IPR017946">
    <property type="entry name" value="PLC-like_Pdiesterase_TIM-brl"/>
</dbReference>
<feature type="transmembrane region" description="Helical" evidence="1">
    <location>
        <begin position="255"/>
        <end position="278"/>
    </location>
</feature>
<feature type="transmembrane region" description="Helical" evidence="1">
    <location>
        <begin position="318"/>
        <end position="339"/>
    </location>
</feature>
<dbReference type="CDD" id="cd08579">
    <property type="entry name" value="GDPD_memb_like"/>
    <property type="match status" value="1"/>
</dbReference>
<feature type="transmembrane region" description="Helical" evidence="1">
    <location>
        <begin position="20"/>
        <end position="48"/>
    </location>
</feature>
<dbReference type="Pfam" id="PF03009">
    <property type="entry name" value="GDPD"/>
    <property type="match status" value="1"/>
</dbReference>
<dbReference type="InterPro" id="IPR030395">
    <property type="entry name" value="GP_PDE_dom"/>
</dbReference>
<name>A0A0R2NKS4_9LACO</name>
<keyword evidence="4" id="KW-1185">Reference proteome</keyword>
<keyword evidence="1" id="KW-0472">Membrane</keyword>
<feature type="transmembrane region" description="Helical" evidence="1">
    <location>
        <begin position="215"/>
        <end position="243"/>
    </location>
</feature>
<gene>
    <name evidence="3" type="ORF">IV88_GL000824</name>
</gene>
<evidence type="ECO:0000256" key="1">
    <source>
        <dbReference type="SAM" id="Phobius"/>
    </source>
</evidence>
<feature type="transmembrane region" description="Helical" evidence="1">
    <location>
        <begin position="68"/>
        <end position="96"/>
    </location>
</feature>
<dbReference type="OrthoDB" id="384721at2"/>
<dbReference type="PANTHER" id="PTHR46211">
    <property type="entry name" value="GLYCEROPHOSPHORYL DIESTER PHOSPHODIESTERASE"/>
    <property type="match status" value="1"/>
</dbReference>
<feature type="transmembrane region" description="Helical" evidence="1">
    <location>
        <begin position="117"/>
        <end position="138"/>
    </location>
</feature>
<dbReference type="InterPro" id="IPR018476">
    <property type="entry name" value="GlyceroP-diester-Pdiesterase_M"/>
</dbReference>
<evidence type="ECO:0000259" key="2">
    <source>
        <dbReference type="PROSITE" id="PS51704"/>
    </source>
</evidence>
<organism evidence="3 4">
    <name type="scientific">Pediococcus argentinicus</name>
    <dbReference type="NCBI Taxonomy" id="480391"/>
    <lineage>
        <taxon>Bacteria</taxon>
        <taxon>Bacillati</taxon>
        <taxon>Bacillota</taxon>
        <taxon>Bacilli</taxon>
        <taxon>Lactobacillales</taxon>
        <taxon>Lactobacillaceae</taxon>
        <taxon>Pediococcus</taxon>
    </lineage>
</organism>
<dbReference type="EMBL" id="JQCQ01000025">
    <property type="protein sequence ID" value="KRO24621.1"/>
    <property type="molecule type" value="Genomic_DNA"/>
</dbReference>
<dbReference type="Proteomes" id="UP000051249">
    <property type="component" value="Unassembled WGS sequence"/>
</dbReference>
<comment type="caution">
    <text evidence="3">The sequence shown here is derived from an EMBL/GenBank/DDBJ whole genome shotgun (WGS) entry which is preliminary data.</text>
</comment>
<evidence type="ECO:0000313" key="3">
    <source>
        <dbReference type="EMBL" id="KRO24621.1"/>
    </source>
</evidence>
<dbReference type="Gene3D" id="3.20.20.190">
    <property type="entry name" value="Phosphatidylinositol (PI) phosphodiesterase"/>
    <property type="match status" value="1"/>
</dbReference>
<dbReference type="SUPFAM" id="SSF51695">
    <property type="entry name" value="PLC-like phosphodiesterases"/>
    <property type="match status" value="1"/>
</dbReference>
<proteinExistence type="predicted"/>
<dbReference type="GO" id="GO:0008081">
    <property type="term" value="F:phosphoric diester hydrolase activity"/>
    <property type="evidence" value="ECO:0007669"/>
    <property type="project" value="InterPro"/>
</dbReference>
<keyword evidence="1" id="KW-1133">Transmembrane helix</keyword>
<dbReference type="GO" id="GO:0006629">
    <property type="term" value="P:lipid metabolic process"/>
    <property type="evidence" value="ECO:0007669"/>
    <property type="project" value="InterPro"/>
</dbReference>
<dbReference type="PATRIC" id="fig|480391.4.peg.835"/>
<dbReference type="PANTHER" id="PTHR46211:SF8">
    <property type="entry name" value="PHOSPHODIESTERASE"/>
    <property type="match status" value="1"/>
</dbReference>
<accession>A0A0R2NKS4</accession>
<keyword evidence="1" id="KW-0812">Transmembrane</keyword>
<dbReference type="PROSITE" id="PS51704">
    <property type="entry name" value="GP_PDE"/>
    <property type="match status" value="1"/>
</dbReference>
<dbReference type="Pfam" id="PF10110">
    <property type="entry name" value="GPDPase_memb"/>
    <property type="match status" value="1"/>
</dbReference>
<dbReference type="RefSeq" id="WP_057799954.1">
    <property type="nucleotide sequence ID" value="NZ_BJZZ01000024.1"/>
</dbReference>
<sequence length="597" mass="67171">MLKLIYGFYKEITRNIFRYLGLFIVSEIIIVGICIPIFTFLGSIALRIANVPYLSNANLISVITTKPFLDIVFLIILIAILLAIYWQVTFLVLGIFQINSGNTLTIRPLLKLSISRVHHTFVQSIWFLLIYTILILPFGGMGFSTPLLNKVKIPGFIMDYVFHDNPLLLTTLIAIYVVTFYLGIRFILVLPLMIGSHISIRKAIAESWNKTGKRFVKIAANFFALVVSSVLVSAIALFAMVIFQSLWDSIAPTGVAYFAATFNLLIIEAGLLFLNIGLGVASIMVMLNELSDDTNFNRTMAANLMSLRKGENPVQHKVLTRVGLVLVIAGALGFNVLYLNGFFNSDPITISHRGVNAGNGVQNTIPSLKNTSRLHPNFVEMDIHETKDHKFVVMHDENLKALTGVNKAPYQLTLKQLTDLTASENGSKAHVASFDDYFNTAHKLKQRLIIEIKTTPHDDPKMVERFNKEYSKRILAYHDEIHTLDYNVVQTLKKINPKLTVGYILPFNFIGVPQSRADFYTMEYSTLNTSFLINAQVSGKQVYAWTVNDDSDMSKMNFMGVDGIITDNLSTLQQNERDINNKPSFTQRLLNFVTENN</sequence>